<comment type="caution">
    <text evidence="2">The sequence shown here is derived from an EMBL/GenBank/DDBJ whole genome shotgun (WGS) entry which is preliminary data.</text>
</comment>
<evidence type="ECO:0000313" key="2">
    <source>
        <dbReference type="EMBL" id="ORX86508.1"/>
    </source>
</evidence>
<feature type="transmembrane region" description="Helical" evidence="1">
    <location>
        <begin position="34"/>
        <end position="54"/>
    </location>
</feature>
<evidence type="ECO:0008006" key="4">
    <source>
        <dbReference type="Google" id="ProtNLM"/>
    </source>
</evidence>
<feature type="transmembrane region" description="Helical" evidence="1">
    <location>
        <begin position="284"/>
        <end position="308"/>
    </location>
</feature>
<dbReference type="EMBL" id="MCFG01000020">
    <property type="protein sequence ID" value="ORX86508.1"/>
    <property type="molecule type" value="Genomic_DNA"/>
</dbReference>
<proteinExistence type="predicted"/>
<dbReference type="Proteomes" id="UP000193944">
    <property type="component" value="Unassembled WGS sequence"/>
</dbReference>
<name>A0A1Y1XL79_9FUNG</name>
<reference evidence="2 3" key="1">
    <citation type="submission" date="2016-08" db="EMBL/GenBank/DDBJ databases">
        <title>A Parts List for Fungal Cellulosomes Revealed by Comparative Genomics.</title>
        <authorList>
            <consortium name="DOE Joint Genome Institute"/>
            <person name="Haitjema C.H."/>
            <person name="Gilmore S.P."/>
            <person name="Henske J.K."/>
            <person name="Solomon K.V."/>
            <person name="De Groot R."/>
            <person name="Kuo A."/>
            <person name="Mondo S.J."/>
            <person name="Salamov A.A."/>
            <person name="Labutti K."/>
            <person name="Zhao Z."/>
            <person name="Chiniquy J."/>
            <person name="Barry K."/>
            <person name="Brewer H.M."/>
            <person name="Purvine S.O."/>
            <person name="Wright A.T."/>
            <person name="Boxma B."/>
            <person name="Van Alen T."/>
            <person name="Hackstein J.H."/>
            <person name="Baker S.E."/>
            <person name="Grigoriev I.V."/>
            <person name="O'Malley M.A."/>
        </authorList>
    </citation>
    <scope>NUCLEOTIDE SEQUENCE [LARGE SCALE GENOMIC DNA]</scope>
    <source>
        <strain evidence="2 3">S4</strain>
    </source>
</reference>
<gene>
    <name evidence="2" type="ORF">BCR32DRAFT_264899</name>
</gene>
<reference evidence="2 3" key="2">
    <citation type="submission" date="2016-08" db="EMBL/GenBank/DDBJ databases">
        <title>Pervasive Adenine N6-methylation of Active Genes in Fungi.</title>
        <authorList>
            <consortium name="DOE Joint Genome Institute"/>
            <person name="Mondo S.J."/>
            <person name="Dannebaum R.O."/>
            <person name="Kuo R.C."/>
            <person name="Labutti K."/>
            <person name="Haridas S."/>
            <person name="Kuo A."/>
            <person name="Salamov A."/>
            <person name="Ahrendt S.R."/>
            <person name="Lipzen A."/>
            <person name="Sullivan W."/>
            <person name="Andreopoulos W.B."/>
            <person name="Clum A."/>
            <person name="Lindquist E."/>
            <person name="Daum C."/>
            <person name="Ramamoorthy G.K."/>
            <person name="Gryganskyi A."/>
            <person name="Culley D."/>
            <person name="Magnuson J.K."/>
            <person name="James T.Y."/>
            <person name="O'Malley M.A."/>
            <person name="Stajich J.E."/>
            <person name="Spatafora J.W."/>
            <person name="Visel A."/>
            <person name="Grigoriev I.V."/>
        </authorList>
    </citation>
    <scope>NUCLEOTIDE SEQUENCE [LARGE SCALE GENOMIC DNA]</scope>
    <source>
        <strain evidence="2 3">S4</strain>
    </source>
</reference>
<feature type="transmembrane region" description="Helical" evidence="1">
    <location>
        <begin position="251"/>
        <end position="272"/>
    </location>
</feature>
<keyword evidence="1" id="KW-1133">Transmembrane helix</keyword>
<feature type="transmembrane region" description="Helical" evidence="1">
    <location>
        <begin position="75"/>
        <end position="95"/>
    </location>
</feature>
<keyword evidence="3" id="KW-1185">Reference proteome</keyword>
<organism evidence="2 3">
    <name type="scientific">Anaeromyces robustus</name>
    <dbReference type="NCBI Taxonomy" id="1754192"/>
    <lineage>
        <taxon>Eukaryota</taxon>
        <taxon>Fungi</taxon>
        <taxon>Fungi incertae sedis</taxon>
        <taxon>Chytridiomycota</taxon>
        <taxon>Chytridiomycota incertae sedis</taxon>
        <taxon>Neocallimastigomycetes</taxon>
        <taxon>Neocallimastigales</taxon>
        <taxon>Neocallimastigaceae</taxon>
        <taxon>Anaeromyces</taxon>
    </lineage>
</organism>
<keyword evidence="1" id="KW-0812">Transmembrane</keyword>
<protein>
    <recommendedName>
        <fullName evidence="4">G-protein coupled receptors family 1 profile domain-containing protein</fullName>
    </recommendedName>
</protein>
<dbReference type="AlphaFoldDB" id="A0A1Y1XL79"/>
<feature type="transmembrane region" description="Helical" evidence="1">
    <location>
        <begin position="190"/>
        <end position="218"/>
    </location>
</feature>
<evidence type="ECO:0000256" key="1">
    <source>
        <dbReference type="SAM" id="Phobius"/>
    </source>
</evidence>
<feature type="transmembrane region" description="Helical" evidence="1">
    <location>
        <begin position="107"/>
        <end position="128"/>
    </location>
</feature>
<evidence type="ECO:0000313" key="3">
    <source>
        <dbReference type="Proteomes" id="UP000193944"/>
    </source>
</evidence>
<sequence>MSNINNMTNIDENICQWNLNVHNCEDEDYFRSVYIIKLVIAGCVSLLDSALIIYRIGLKRRNIITPYGIASIDGLLLCTGLFAYTSIIQSFVILHPKSINNDLVQEFIYQCPFICVLVALQLYLTGTLNASPRYPGTKIRFPRPRITNLISLIWFIIWFSIEVVGIYYVGINRIKKQESNKEENIRMYSLWILITYITFCIACLVNFLLFLLFGINLAKAANRSLKDMYRSKKIKTNVVVPIRIAILKMKWIHYACNIIMAVFAFMFGFMAFGERFVFENLNASKIVCVLMNIIPPACIFVTLLCIVYGEARSEIITVFPSTHPEEDEYQMN</sequence>
<keyword evidence="1" id="KW-0472">Membrane</keyword>
<accession>A0A1Y1XL79</accession>
<feature type="transmembrane region" description="Helical" evidence="1">
    <location>
        <begin position="149"/>
        <end position="170"/>
    </location>
</feature>